<evidence type="ECO:0000256" key="5">
    <source>
        <dbReference type="SAM" id="MobiDB-lite"/>
    </source>
</evidence>
<evidence type="ECO:0000313" key="8">
    <source>
        <dbReference type="Proteomes" id="UP001158067"/>
    </source>
</evidence>
<keyword evidence="2 7" id="KW-0238">DNA-binding</keyword>
<dbReference type="GO" id="GO:0003677">
    <property type="term" value="F:DNA binding"/>
    <property type="evidence" value="ECO:0007669"/>
    <property type="project" value="UniProtKB-KW"/>
</dbReference>
<organism evidence="7 8">
    <name type="scientific">Neorhodopirellula lusitana</name>
    <dbReference type="NCBI Taxonomy" id="445327"/>
    <lineage>
        <taxon>Bacteria</taxon>
        <taxon>Pseudomonadati</taxon>
        <taxon>Planctomycetota</taxon>
        <taxon>Planctomycetia</taxon>
        <taxon>Pirellulales</taxon>
        <taxon>Pirellulaceae</taxon>
        <taxon>Neorhodopirellula</taxon>
    </lineage>
</organism>
<dbReference type="EMBL" id="FXUG01000008">
    <property type="protein sequence ID" value="SMP64086.1"/>
    <property type="molecule type" value="Genomic_DNA"/>
</dbReference>
<feature type="domain" description="HTH araC/xylS-type" evidence="6">
    <location>
        <begin position="199"/>
        <end position="297"/>
    </location>
</feature>
<dbReference type="PROSITE" id="PS01124">
    <property type="entry name" value="HTH_ARAC_FAMILY_2"/>
    <property type="match status" value="1"/>
</dbReference>
<dbReference type="SUPFAM" id="SSF46689">
    <property type="entry name" value="Homeodomain-like"/>
    <property type="match status" value="2"/>
</dbReference>
<dbReference type="InterPro" id="IPR003313">
    <property type="entry name" value="AraC-bd"/>
</dbReference>
<evidence type="ECO:0000256" key="3">
    <source>
        <dbReference type="ARBA" id="ARBA00023159"/>
    </source>
</evidence>
<dbReference type="Gene3D" id="1.10.10.60">
    <property type="entry name" value="Homeodomain-like"/>
    <property type="match status" value="2"/>
</dbReference>
<accession>A0ABY1Q9C8</accession>
<dbReference type="InterPro" id="IPR018060">
    <property type="entry name" value="HTH_AraC"/>
</dbReference>
<feature type="region of interest" description="Disordered" evidence="5">
    <location>
        <begin position="1"/>
        <end position="20"/>
    </location>
</feature>
<evidence type="ECO:0000256" key="1">
    <source>
        <dbReference type="ARBA" id="ARBA00023015"/>
    </source>
</evidence>
<gene>
    <name evidence="7" type="ORF">SAMN06265222_108165</name>
</gene>
<evidence type="ECO:0000259" key="6">
    <source>
        <dbReference type="PROSITE" id="PS01124"/>
    </source>
</evidence>
<keyword evidence="1" id="KW-0805">Transcription regulation</keyword>
<evidence type="ECO:0000256" key="2">
    <source>
        <dbReference type="ARBA" id="ARBA00023125"/>
    </source>
</evidence>
<keyword evidence="8" id="KW-1185">Reference proteome</keyword>
<dbReference type="PANTHER" id="PTHR46796">
    <property type="entry name" value="HTH-TYPE TRANSCRIPTIONAL ACTIVATOR RHAS-RELATED"/>
    <property type="match status" value="1"/>
</dbReference>
<dbReference type="PROSITE" id="PS00041">
    <property type="entry name" value="HTH_ARAC_FAMILY_1"/>
    <property type="match status" value="1"/>
</dbReference>
<protein>
    <submittedName>
        <fullName evidence="7">AraC-type DNA-binding protein</fullName>
    </submittedName>
</protein>
<sequence length="307" mass="34640">MQNLNQDESEPIQSGAEPDFVSDQVTEAKRYYLDLNPSPKDPLVVVCGGVERTRLDYEIDRQRFAYYGLEFVAEGQGDLTLGGEEYPLSSGSLFAYGPLTPHRIASRPPDRMRKYFVDIAGSEAKSLLEEAGLLDGKPLRAPRAHEMVELFDMLDREASGDADCASEICAQVLRLILTKIRLGCLAECPTMPRAYSTYERVREYLDVNFLTIHTIEEAAKQCDLTPIHLSRLFRRFGGMGAYQFLLRRKMDRAAELLLEENMLVKDVAEQLGFSDAFQFSRAFKRVHGLPPKQLVMSRKLSSVNGDD</sequence>
<dbReference type="RefSeq" id="WP_283433532.1">
    <property type="nucleotide sequence ID" value="NZ_FXUG01000008.1"/>
</dbReference>
<evidence type="ECO:0000256" key="4">
    <source>
        <dbReference type="ARBA" id="ARBA00023163"/>
    </source>
</evidence>
<dbReference type="InterPro" id="IPR037923">
    <property type="entry name" value="HTH-like"/>
</dbReference>
<dbReference type="InterPro" id="IPR050204">
    <property type="entry name" value="AraC_XylS_family_regulators"/>
</dbReference>
<dbReference type="InterPro" id="IPR014710">
    <property type="entry name" value="RmlC-like_jellyroll"/>
</dbReference>
<dbReference type="PANTHER" id="PTHR46796:SF2">
    <property type="entry name" value="TRANSCRIPTIONAL REGULATORY PROTEIN"/>
    <property type="match status" value="1"/>
</dbReference>
<dbReference type="SMART" id="SM00342">
    <property type="entry name" value="HTH_ARAC"/>
    <property type="match status" value="1"/>
</dbReference>
<dbReference type="Gene3D" id="2.60.120.10">
    <property type="entry name" value="Jelly Rolls"/>
    <property type="match status" value="1"/>
</dbReference>
<dbReference type="Pfam" id="PF02311">
    <property type="entry name" value="AraC_binding"/>
    <property type="match status" value="1"/>
</dbReference>
<keyword evidence="3" id="KW-0010">Activator</keyword>
<dbReference type="InterPro" id="IPR018062">
    <property type="entry name" value="HTH_AraC-typ_CS"/>
</dbReference>
<dbReference type="Pfam" id="PF12833">
    <property type="entry name" value="HTH_18"/>
    <property type="match status" value="1"/>
</dbReference>
<keyword evidence="4" id="KW-0804">Transcription</keyword>
<comment type="caution">
    <text evidence="7">The sequence shown here is derived from an EMBL/GenBank/DDBJ whole genome shotgun (WGS) entry which is preliminary data.</text>
</comment>
<name>A0ABY1Q9C8_9BACT</name>
<evidence type="ECO:0000313" key="7">
    <source>
        <dbReference type="EMBL" id="SMP64086.1"/>
    </source>
</evidence>
<dbReference type="Proteomes" id="UP001158067">
    <property type="component" value="Unassembled WGS sequence"/>
</dbReference>
<dbReference type="InterPro" id="IPR009057">
    <property type="entry name" value="Homeodomain-like_sf"/>
</dbReference>
<proteinExistence type="predicted"/>
<reference evidence="7 8" key="1">
    <citation type="submission" date="2017-05" db="EMBL/GenBank/DDBJ databases">
        <authorList>
            <person name="Varghese N."/>
            <person name="Submissions S."/>
        </authorList>
    </citation>
    <scope>NUCLEOTIDE SEQUENCE [LARGE SCALE GENOMIC DNA]</scope>
    <source>
        <strain evidence="7 8">DSM 25457</strain>
    </source>
</reference>
<dbReference type="SUPFAM" id="SSF51215">
    <property type="entry name" value="Regulatory protein AraC"/>
    <property type="match status" value="1"/>
</dbReference>